<evidence type="ECO:0000313" key="2">
    <source>
        <dbReference type="EMBL" id="TMW14592.1"/>
    </source>
</evidence>
<keyword evidence="3" id="KW-1185">Reference proteome</keyword>
<dbReference type="Proteomes" id="UP000739180">
    <property type="component" value="Unassembled WGS sequence"/>
</dbReference>
<proteinExistence type="predicted"/>
<keyword evidence="1" id="KW-0472">Membrane</keyword>
<gene>
    <name evidence="2" type="ORF">FGS76_02030</name>
</gene>
<sequence length="194" mass="22024">MEILEFILGVIEATAWPAVVLVAVFFLRKHLASILLTLTKLRYKDLELDFGRELRELGQQAEEAHLVTEKKRESRGGPKEPTELLDEAEQLAEEFPEPAVAVAWSAVESALIEAAESHADSDQHREFSPSRNIKFLADRNILDRRTLEVLHGMQRLRNVAIHERWNAFGGVSTREAYDFIRLARGICGKLIPNQ</sequence>
<evidence type="ECO:0000256" key="1">
    <source>
        <dbReference type="SAM" id="Phobius"/>
    </source>
</evidence>
<organism evidence="2 3">
    <name type="scientific">Alloalcanivorax gelatiniphagus</name>
    <dbReference type="NCBI Taxonomy" id="1194167"/>
    <lineage>
        <taxon>Bacteria</taxon>
        <taxon>Pseudomonadati</taxon>
        <taxon>Pseudomonadota</taxon>
        <taxon>Gammaproteobacteria</taxon>
        <taxon>Oceanospirillales</taxon>
        <taxon>Alcanivoracaceae</taxon>
        <taxon>Alloalcanivorax</taxon>
    </lineage>
</organism>
<reference evidence="2 3" key="1">
    <citation type="submission" date="2019-05" db="EMBL/GenBank/DDBJ databases">
        <title>Genome of Alcanivorax gelatiniphagus, an oil degrading marine bacteria.</title>
        <authorList>
            <person name="Kwon K.K."/>
        </authorList>
    </citation>
    <scope>NUCLEOTIDE SEQUENCE [LARGE SCALE GENOMIC DNA]</scope>
    <source>
        <strain evidence="2 3">MEBiC 08158</strain>
    </source>
</reference>
<comment type="caution">
    <text evidence="2">The sequence shown here is derived from an EMBL/GenBank/DDBJ whole genome shotgun (WGS) entry which is preliminary data.</text>
</comment>
<protein>
    <recommendedName>
        <fullName evidence="4">DUF4145 domain-containing protein</fullName>
    </recommendedName>
</protein>
<dbReference type="RefSeq" id="WP_138770959.1">
    <property type="nucleotide sequence ID" value="NZ_JBHSSX010000007.1"/>
</dbReference>
<keyword evidence="1" id="KW-1133">Transmembrane helix</keyword>
<accession>A0ABY2XR33</accession>
<evidence type="ECO:0000313" key="3">
    <source>
        <dbReference type="Proteomes" id="UP000739180"/>
    </source>
</evidence>
<feature type="transmembrane region" description="Helical" evidence="1">
    <location>
        <begin position="6"/>
        <end position="27"/>
    </location>
</feature>
<keyword evidence="1" id="KW-0812">Transmembrane</keyword>
<evidence type="ECO:0008006" key="4">
    <source>
        <dbReference type="Google" id="ProtNLM"/>
    </source>
</evidence>
<dbReference type="EMBL" id="VCQT01000012">
    <property type="protein sequence ID" value="TMW14592.1"/>
    <property type="molecule type" value="Genomic_DNA"/>
</dbReference>
<name>A0ABY2XR33_9GAMM</name>